<sequence>MKLQAKLILALVLVSILATVTSVTTSSYLSFKNVSQGAQKINHLVLTSISKDIQAGLKTIIDPLYKYATGGSLAPYLMNSTTDLGKKQISWGVRNAKNSLKKEGYLGTYLILSDGTTFDDTGEITPDISDKFREVIDSVLSGEKEYDIFIPFEFDSTYTIAVIAPVKDFSGNVQAALIGFYPQAFLQEQLNNIKQEDVSGSLAILYDTLVVAHSNENLVNKLDISKDESLKDLYNALSKDTGSVIYKYNGSKKFASFTKIDDLPLKVMTILDYGKLISDAMRIINLGILTGIIIAIVAGIIAYFVSKSISRPIIEISQIAEKVANRDLTVEIQTKDGKDEISQLTNAFKILVDNFKQTVGEVMKLNAQVYSVSQLLDEMVKKAEKSSREAEETVKKATLEIQDVAAATEEANSGMEEIASGAQNIANYSEQLAHSAEEMKEMAVESSQRINELKQVIINVNESMKETTKSVEEMESSSNMIEEIVGTISSIAEQTNLLALNAAIEAARAGEAGKGFAVVADEIRKLAEESKNATQKISEILTTIKDQAFNVAKYTEEVNKKIGTSVESAEKVTESIETLLERIENISTMTNDLAATSEEQSGASEEVSAAIDRVTRTLDEVENEIKQMAMDVEEQAKQASEVKTYSDDLNVAVSSLNEYLSKFKI</sequence>
<dbReference type="AlphaFoldDB" id="B7IET6"/>
<evidence type="ECO:0000256" key="5">
    <source>
        <dbReference type="SAM" id="Phobius"/>
    </source>
</evidence>
<dbReference type="PROSITE" id="PS50885">
    <property type="entry name" value="HAMP"/>
    <property type="match status" value="1"/>
</dbReference>
<evidence type="ECO:0000313" key="9">
    <source>
        <dbReference type="Proteomes" id="UP000002453"/>
    </source>
</evidence>
<feature type="domain" description="Methyl-accepting transducer" evidence="6">
    <location>
        <begin position="386"/>
        <end position="615"/>
    </location>
</feature>
<reference evidence="8 9" key="1">
    <citation type="journal article" date="2009" name="J. Bacteriol.">
        <title>The genome of Thermosipho africanus TCF52B: lateral genetic connections to the Firmicutes and Archaea.</title>
        <authorList>
            <person name="Nesboe C.L."/>
            <person name="Bapteste E."/>
            <person name="Curtis B."/>
            <person name="Dahle H."/>
            <person name="Lopez P."/>
            <person name="Macleod D."/>
            <person name="Dlutek M."/>
            <person name="Bowman S."/>
            <person name="Zhaxybayeva O."/>
            <person name="Birkeland N.-K."/>
            <person name="Doolittle W.F."/>
        </authorList>
    </citation>
    <scope>NUCLEOTIDE SEQUENCE [LARGE SCALE GENOMIC DNA]</scope>
    <source>
        <strain evidence="8 9">TCF52B</strain>
    </source>
</reference>
<dbReference type="PANTHER" id="PTHR32089">
    <property type="entry name" value="METHYL-ACCEPTING CHEMOTAXIS PROTEIN MCPB"/>
    <property type="match status" value="1"/>
</dbReference>
<protein>
    <submittedName>
        <fullName evidence="8">Methyl-accepting chemotaxis protein 4</fullName>
    </submittedName>
</protein>
<dbReference type="STRING" id="484019.THA_92"/>
<dbReference type="GO" id="GO:0007165">
    <property type="term" value="P:signal transduction"/>
    <property type="evidence" value="ECO:0007669"/>
    <property type="project" value="UniProtKB-KW"/>
</dbReference>
<feature type="domain" description="HAMP" evidence="7">
    <location>
        <begin position="307"/>
        <end position="360"/>
    </location>
</feature>
<keyword evidence="5" id="KW-0812">Transmembrane</keyword>
<dbReference type="SUPFAM" id="SSF58104">
    <property type="entry name" value="Methyl-accepting chemotaxis protein (MCP) signaling domain"/>
    <property type="match status" value="1"/>
</dbReference>
<dbReference type="Proteomes" id="UP000002453">
    <property type="component" value="Chromosome"/>
</dbReference>
<dbReference type="CDD" id="cd12912">
    <property type="entry name" value="PDC2_MCP_like"/>
    <property type="match status" value="1"/>
</dbReference>
<dbReference type="CDD" id="cd11386">
    <property type="entry name" value="MCP_signal"/>
    <property type="match status" value="1"/>
</dbReference>
<dbReference type="SMART" id="SM00304">
    <property type="entry name" value="HAMP"/>
    <property type="match status" value="2"/>
</dbReference>
<dbReference type="Pfam" id="PF00672">
    <property type="entry name" value="HAMP"/>
    <property type="match status" value="1"/>
</dbReference>
<accession>B7IET6</accession>
<dbReference type="InterPro" id="IPR004089">
    <property type="entry name" value="MCPsignal_dom"/>
</dbReference>
<feature type="coiled-coil region" evidence="4">
    <location>
        <begin position="376"/>
        <end position="456"/>
    </location>
</feature>
<dbReference type="EMBL" id="CP001185">
    <property type="protein sequence ID" value="ACJ74600.1"/>
    <property type="molecule type" value="Genomic_DNA"/>
</dbReference>
<evidence type="ECO:0000256" key="2">
    <source>
        <dbReference type="ARBA" id="ARBA00029447"/>
    </source>
</evidence>
<dbReference type="GO" id="GO:0016020">
    <property type="term" value="C:membrane"/>
    <property type="evidence" value="ECO:0007669"/>
    <property type="project" value="InterPro"/>
</dbReference>
<organism evidence="8 9">
    <name type="scientific">Thermosipho africanus (strain TCF52B)</name>
    <dbReference type="NCBI Taxonomy" id="484019"/>
    <lineage>
        <taxon>Bacteria</taxon>
        <taxon>Thermotogati</taxon>
        <taxon>Thermotogota</taxon>
        <taxon>Thermotogae</taxon>
        <taxon>Thermotogales</taxon>
        <taxon>Fervidobacteriaceae</taxon>
        <taxon>Thermosipho</taxon>
    </lineage>
</organism>
<dbReference type="RefSeq" id="WP_012579343.1">
    <property type="nucleotide sequence ID" value="NC_011653.1"/>
</dbReference>
<dbReference type="InterPro" id="IPR003660">
    <property type="entry name" value="HAMP_dom"/>
</dbReference>
<dbReference type="Gene3D" id="1.10.287.950">
    <property type="entry name" value="Methyl-accepting chemotaxis protein"/>
    <property type="match status" value="1"/>
</dbReference>
<evidence type="ECO:0000256" key="1">
    <source>
        <dbReference type="ARBA" id="ARBA00023224"/>
    </source>
</evidence>
<evidence type="ECO:0000259" key="7">
    <source>
        <dbReference type="PROSITE" id="PS50885"/>
    </source>
</evidence>
<proteinExistence type="inferred from homology"/>
<dbReference type="Gene3D" id="3.30.450.20">
    <property type="entry name" value="PAS domain"/>
    <property type="match status" value="1"/>
</dbReference>
<evidence type="ECO:0000256" key="4">
    <source>
        <dbReference type="SAM" id="Coils"/>
    </source>
</evidence>
<keyword evidence="5" id="KW-0472">Membrane</keyword>
<dbReference type="CDD" id="cd06225">
    <property type="entry name" value="HAMP"/>
    <property type="match status" value="1"/>
</dbReference>
<dbReference type="PROSITE" id="PS50111">
    <property type="entry name" value="CHEMOTAXIS_TRANSDUC_2"/>
    <property type="match status" value="1"/>
</dbReference>
<dbReference type="PANTHER" id="PTHR32089:SF112">
    <property type="entry name" value="LYSOZYME-LIKE PROTEIN-RELATED"/>
    <property type="match status" value="1"/>
</dbReference>
<name>B7IET6_THEAB</name>
<dbReference type="SMART" id="SM00283">
    <property type="entry name" value="MA"/>
    <property type="match status" value="1"/>
</dbReference>
<dbReference type="KEGG" id="taf:THA_92"/>
<evidence type="ECO:0000256" key="3">
    <source>
        <dbReference type="PROSITE-ProRule" id="PRU00284"/>
    </source>
</evidence>
<comment type="similarity">
    <text evidence="2">Belongs to the methyl-accepting chemotaxis (MCP) protein family.</text>
</comment>
<feature type="transmembrane region" description="Helical" evidence="5">
    <location>
        <begin position="283"/>
        <end position="305"/>
    </location>
</feature>
<feature type="coiled-coil region" evidence="4">
    <location>
        <begin position="604"/>
        <end position="638"/>
    </location>
</feature>
<gene>
    <name evidence="8" type="ordered locus">THA_92</name>
</gene>
<dbReference type="eggNOG" id="COG0840">
    <property type="taxonomic scope" value="Bacteria"/>
</dbReference>
<dbReference type="Pfam" id="PF00015">
    <property type="entry name" value="MCPsignal"/>
    <property type="match status" value="1"/>
</dbReference>
<evidence type="ECO:0000313" key="8">
    <source>
        <dbReference type="EMBL" id="ACJ74600.1"/>
    </source>
</evidence>
<dbReference type="Gene3D" id="6.10.340.10">
    <property type="match status" value="1"/>
</dbReference>
<keyword evidence="5" id="KW-1133">Transmembrane helix</keyword>
<evidence type="ECO:0000259" key="6">
    <source>
        <dbReference type="PROSITE" id="PS50111"/>
    </source>
</evidence>
<dbReference type="OrthoDB" id="43680at2"/>
<keyword evidence="1 3" id="KW-0807">Transducer</keyword>
<keyword evidence="4" id="KW-0175">Coiled coil</keyword>
<dbReference type="HOGENOM" id="CLU_000445_107_19_0"/>
<keyword evidence="9" id="KW-1185">Reference proteome</keyword>